<dbReference type="OrthoDB" id="5787372at2759"/>
<proteinExistence type="predicted"/>
<evidence type="ECO:0000313" key="1">
    <source>
        <dbReference type="EMBL" id="EFO87871.1"/>
    </source>
</evidence>
<reference evidence="1" key="1">
    <citation type="submission" date="2007-07" db="EMBL/GenBank/DDBJ databases">
        <title>PCAP assembly of the Caenorhabditis remanei genome.</title>
        <authorList>
            <consortium name="The Caenorhabditis remanei Sequencing Consortium"/>
            <person name="Wilson R.K."/>
        </authorList>
    </citation>
    <scope>NUCLEOTIDE SEQUENCE [LARGE SCALE GENOMIC DNA]</scope>
    <source>
        <strain evidence="1">PB4641</strain>
    </source>
</reference>
<keyword evidence="2" id="KW-1185">Reference proteome</keyword>
<dbReference type="PANTHER" id="PTHR31389:SF0">
    <property type="entry name" value="ALPHA-1,6-MANNOSYL-GLYCOPROTEIN 6-BETA-N-ACETYLGLUCOSAMINYLTRANSFERASE-RELATED"/>
    <property type="match status" value="1"/>
</dbReference>
<dbReference type="Proteomes" id="UP000008281">
    <property type="component" value="Unassembled WGS sequence"/>
</dbReference>
<name>E3LZM8_CAERE</name>
<organism evidence="2">
    <name type="scientific">Caenorhabditis remanei</name>
    <name type="common">Caenorhabditis vulgaris</name>
    <dbReference type="NCBI Taxonomy" id="31234"/>
    <lineage>
        <taxon>Eukaryota</taxon>
        <taxon>Metazoa</taxon>
        <taxon>Ecdysozoa</taxon>
        <taxon>Nematoda</taxon>
        <taxon>Chromadorea</taxon>
        <taxon>Rhabditida</taxon>
        <taxon>Rhabditina</taxon>
        <taxon>Rhabditomorpha</taxon>
        <taxon>Rhabditoidea</taxon>
        <taxon>Rhabditidae</taxon>
        <taxon>Peloderinae</taxon>
        <taxon>Caenorhabditis</taxon>
    </lineage>
</organism>
<dbReference type="AlphaFoldDB" id="E3LZM8"/>
<dbReference type="InParanoid" id="E3LZM8"/>
<protein>
    <submittedName>
        <fullName evidence="1">Uncharacterized protein</fullName>
    </submittedName>
</protein>
<dbReference type="EMBL" id="DS268420">
    <property type="protein sequence ID" value="EFO87871.1"/>
    <property type="molecule type" value="Genomic_DNA"/>
</dbReference>
<gene>
    <name evidence="1" type="ORF">CRE_05708</name>
</gene>
<dbReference type="PANTHER" id="PTHR31389">
    <property type="entry name" value="LD39211P"/>
    <property type="match status" value="1"/>
</dbReference>
<accession>E3LZM8</accession>
<evidence type="ECO:0000313" key="2">
    <source>
        <dbReference type="Proteomes" id="UP000008281"/>
    </source>
</evidence>
<dbReference type="HOGENOM" id="CLU_3360214_0_0_1"/>
<sequence>MWVLCSLTEDCMSPPGSKQPCAFTSNRFTEYANCFR</sequence>